<dbReference type="PANTHER" id="PTHR36306:SF1">
    <property type="entry name" value="ALPHA-AMYLASE-RELATED"/>
    <property type="match status" value="1"/>
</dbReference>
<evidence type="ECO:0000256" key="2">
    <source>
        <dbReference type="ARBA" id="ARBA00023277"/>
    </source>
</evidence>
<dbReference type="InterPro" id="IPR052046">
    <property type="entry name" value="GH57_Enzymes"/>
</dbReference>
<dbReference type="AlphaFoldDB" id="A0A7S7SJI8"/>
<reference evidence="5 6" key="1">
    <citation type="submission" date="2020-10" db="EMBL/GenBank/DDBJ databases">
        <title>Complete genome sequence of Paludibaculum fermentans P105T, a facultatively anaerobic acidobacterium capable of dissimilatory Fe(III) reduction.</title>
        <authorList>
            <person name="Dedysh S.N."/>
            <person name="Beletsky A.V."/>
            <person name="Kulichevskaya I.S."/>
            <person name="Mardanov A.V."/>
            <person name="Ravin N.V."/>
        </authorList>
    </citation>
    <scope>NUCLEOTIDE SEQUENCE [LARGE SCALE GENOMIC DNA]</scope>
    <source>
        <strain evidence="5 6">P105</strain>
    </source>
</reference>
<dbReference type="PANTHER" id="PTHR36306">
    <property type="entry name" value="ALPHA-AMYLASE-RELATED-RELATED"/>
    <property type="match status" value="1"/>
</dbReference>
<dbReference type="EMBL" id="CP063849">
    <property type="protein sequence ID" value="QOY86035.1"/>
    <property type="molecule type" value="Genomic_DNA"/>
</dbReference>
<name>A0A7S7SJI8_PALFE</name>
<evidence type="ECO:0000256" key="3">
    <source>
        <dbReference type="RuleBase" id="RU361196"/>
    </source>
</evidence>
<accession>A0A7S7SJI8</accession>
<dbReference type="InterPro" id="IPR011330">
    <property type="entry name" value="Glyco_hydro/deAcase_b/a-brl"/>
</dbReference>
<evidence type="ECO:0000313" key="6">
    <source>
        <dbReference type="Proteomes" id="UP000593892"/>
    </source>
</evidence>
<dbReference type="CDD" id="cd10796">
    <property type="entry name" value="GH57N_APU"/>
    <property type="match status" value="1"/>
</dbReference>
<dbReference type="Proteomes" id="UP000593892">
    <property type="component" value="Chromosome"/>
</dbReference>
<gene>
    <name evidence="5" type="ORF">IRI77_24910</name>
</gene>
<sequence>MPHTYLVFVWHMHQPFYKDLATGEYQLPWTRMHALKDYYGMVEMLEEFPSIRQTFNLVPSMMVQIEEYAKGEALDPFLHRALKPAEELTDSEQEFILKYFFQANPSRMVYRYSRYGELYDAWRAAEGNVERLRRSLGAPGMRDLQVLSQLAWFDEIFQENDPEVRQLNEKGRDFTLEDQALMGRKQLEIIGHVLPAYRRMALKGQVELSVTPYYHPILPLLCDSNIALQSHPGVPLPRRFQYPGDARLQVHKALDYAEEKLGFRPQGMWPSEGSVSDEVLALAYDEGVRWMATDNGVLGATLSSLAGVRETYRPYVWKQDGREMRMIFRDHFLSDLIGFVYSRMDARAAAHHFLDRIRENARVLHNEGRDAMVPVILDGENAWEHFDHNGRPFLKELYRLISEDPGLSAVTVSEALERIPATELPRIHPGSWINANYDIWIGAEEDNQAWEYLLDARQTYDRVVNGPEGAALSEAGKAMALEELLIAEGSDWCWWYGPQHHSENRPEFDKLFRDHLAHVYRALELSPPEHLSRTILRIATPAYQQPPSGLISPRIDGEISSYFEWMGSGIYSPDHRQGAMHGRDNAVREVRYGSDGQKLFLRVDLEQQKPGALAGLEVRVIVKSVRHESELHATLLENGAKGTVVRSTRKRTLGAEVSCAYSQIFEMSVDLLSMGGRSAEMIQLQMSLWRDGLPLEAAPAQGWLELVPSEPSDWE</sequence>
<comment type="similarity">
    <text evidence="1 3">Belongs to the glycosyl hydrolase 57 family.</text>
</comment>
<dbReference type="InterPro" id="IPR004300">
    <property type="entry name" value="Glyco_hydro_57_N"/>
</dbReference>
<keyword evidence="2 3" id="KW-0119">Carbohydrate metabolism</keyword>
<protein>
    <submittedName>
        <fullName evidence="5">Glycoside hydrolase</fullName>
    </submittedName>
</protein>
<keyword evidence="5" id="KW-0378">Hydrolase</keyword>
<organism evidence="5 6">
    <name type="scientific">Paludibaculum fermentans</name>
    <dbReference type="NCBI Taxonomy" id="1473598"/>
    <lineage>
        <taxon>Bacteria</taxon>
        <taxon>Pseudomonadati</taxon>
        <taxon>Acidobacteriota</taxon>
        <taxon>Terriglobia</taxon>
        <taxon>Bryobacterales</taxon>
        <taxon>Bryobacteraceae</taxon>
        <taxon>Paludibaculum</taxon>
    </lineage>
</organism>
<evidence type="ECO:0000256" key="1">
    <source>
        <dbReference type="ARBA" id="ARBA00006821"/>
    </source>
</evidence>
<dbReference type="RefSeq" id="WP_194447704.1">
    <property type="nucleotide sequence ID" value="NZ_CP063849.1"/>
</dbReference>
<dbReference type="InterPro" id="IPR027291">
    <property type="entry name" value="Glyco_hydro_38_N_sf"/>
</dbReference>
<evidence type="ECO:0000313" key="5">
    <source>
        <dbReference type="EMBL" id="QOY86035.1"/>
    </source>
</evidence>
<proteinExistence type="inferred from homology"/>
<dbReference type="Pfam" id="PF03065">
    <property type="entry name" value="Glyco_hydro_57"/>
    <property type="match status" value="1"/>
</dbReference>
<dbReference type="KEGG" id="pfer:IRI77_24910"/>
<dbReference type="SUPFAM" id="SSF88713">
    <property type="entry name" value="Glycoside hydrolase/deacetylase"/>
    <property type="match status" value="1"/>
</dbReference>
<dbReference type="Gene3D" id="3.20.110.10">
    <property type="entry name" value="Glycoside hydrolase 38, N terminal domain"/>
    <property type="match status" value="2"/>
</dbReference>
<dbReference type="GO" id="GO:0005975">
    <property type="term" value="P:carbohydrate metabolic process"/>
    <property type="evidence" value="ECO:0007669"/>
    <property type="project" value="InterPro"/>
</dbReference>
<keyword evidence="6" id="KW-1185">Reference proteome</keyword>
<evidence type="ECO:0000259" key="4">
    <source>
        <dbReference type="Pfam" id="PF03065"/>
    </source>
</evidence>
<dbReference type="GO" id="GO:0016787">
    <property type="term" value="F:hydrolase activity"/>
    <property type="evidence" value="ECO:0007669"/>
    <property type="project" value="UniProtKB-KW"/>
</dbReference>
<feature type="domain" description="Glycoside hydrolase family 57 N-terminal" evidence="4">
    <location>
        <begin position="7"/>
        <end position="424"/>
    </location>
</feature>